<evidence type="ECO:0000256" key="2">
    <source>
        <dbReference type="ARBA" id="ARBA00022552"/>
    </source>
</evidence>
<keyword evidence="2" id="KW-0698">rRNA processing</keyword>
<evidence type="ECO:0000313" key="8">
    <source>
        <dbReference type="EMBL" id="OII72531.1"/>
    </source>
</evidence>
<dbReference type="RefSeq" id="XP_067066971.1">
    <property type="nucleotide sequence ID" value="XM_067211452.1"/>
</dbReference>
<dbReference type="PANTHER" id="PTHR14085">
    <property type="entry name" value="WD-REPEAT PROTEIN BING4"/>
    <property type="match status" value="1"/>
</dbReference>
<dbReference type="SMART" id="SM01033">
    <property type="entry name" value="BING4CT"/>
    <property type="match status" value="1"/>
</dbReference>
<evidence type="ECO:0000256" key="4">
    <source>
        <dbReference type="ARBA" id="ARBA00022737"/>
    </source>
</evidence>
<dbReference type="VEuPathDB" id="CryptoDB:cand_012140"/>
<dbReference type="Pfam" id="PF08149">
    <property type="entry name" value="BING4CT"/>
    <property type="match status" value="1"/>
</dbReference>
<comment type="subcellular location">
    <subcellularLocation>
        <location evidence="1">Nucleus</location>
        <location evidence="1">Nucleolus</location>
    </subcellularLocation>
</comment>
<evidence type="ECO:0000256" key="5">
    <source>
        <dbReference type="ARBA" id="ARBA00023242"/>
    </source>
</evidence>
<dbReference type="GO" id="GO:0030686">
    <property type="term" value="C:90S preribosome"/>
    <property type="evidence" value="ECO:0007669"/>
    <property type="project" value="TreeGrafter"/>
</dbReference>
<dbReference type="InterPro" id="IPR015943">
    <property type="entry name" value="WD40/YVTN_repeat-like_dom_sf"/>
</dbReference>
<keyword evidence="9" id="KW-1185">Reference proteome</keyword>
<dbReference type="FunFam" id="2.130.10.10:FF:000378">
    <property type="entry name" value="U3 small nucleolar RNA-associated protein 7"/>
    <property type="match status" value="1"/>
</dbReference>
<dbReference type="Proteomes" id="UP000186804">
    <property type="component" value="Unassembled WGS sequence"/>
</dbReference>
<dbReference type="SUPFAM" id="SSF50978">
    <property type="entry name" value="WD40 repeat-like"/>
    <property type="match status" value="1"/>
</dbReference>
<dbReference type="PROSITE" id="PS50082">
    <property type="entry name" value="WD_REPEATS_2"/>
    <property type="match status" value="1"/>
</dbReference>
<organism evidence="8 9">
    <name type="scientific">Cryptosporidium andersoni</name>
    <dbReference type="NCBI Taxonomy" id="117008"/>
    <lineage>
        <taxon>Eukaryota</taxon>
        <taxon>Sar</taxon>
        <taxon>Alveolata</taxon>
        <taxon>Apicomplexa</taxon>
        <taxon>Conoidasida</taxon>
        <taxon>Coccidia</taxon>
        <taxon>Eucoccidiorida</taxon>
        <taxon>Eimeriorina</taxon>
        <taxon>Cryptosporidiidae</taxon>
        <taxon>Cryptosporidium</taxon>
    </lineage>
</organism>
<dbReference type="SMART" id="SM00320">
    <property type="entry name" value="WD40"/>
    <property type="match status" value="5"/>
</dbReference>
<dbReference type="GeneID" id="92365399"/>
<reference evidence="8 9" key="1">
    <citation type="submission" date="2016-10" db="EMBL/GenBank/DDBJ databases">
        <title>Reductive evolution of mitochondrial metabolism and differential evolution of invasion-related proteins in Cryptosporidium.</title>
        <authorList>
            <person name="Liu S."/>
            <person name="Roellig D.M."/>
            <person name="Guo Y."/>
            <person name="Li N."/>
            <person name="Frace M.A."/>
            <person name="Tang K."/>
            <person name="Zhang L."/>
            <person name="Feng Y."/>
            <person name="Xiao L."/>
        </authorList>
    </citation>
    <scope>NUCLEOTIDE SEQUENCE [LARGE SCALE GENOMIC DNA]</scope>
    <source>
        <strain evidence="8">30847</strain>
    </source>
</reference>
<sequence length="532" mass="60039">MKTKKKASLDLSLGVGNTSLYRRHTKLQDIKQVKDKKLRSKLTTQQRLYHIASERLAKSEILLPESIGYLETEGLEKSYSISQDLITENISLGAANKRFSLNLSYGPYFVDYTRNGNHLLIGGYEGTIALLDVSNGQPEVITEIPQLKETIQDVHFLHNYTMFAVAQNKYVYIYDRDGIEIHCIRDHVMNPYKLDFLSYHFLLTSIGEFGELRYQDISTGKVAALHKTGKGACRVMKHNPYNGVVHLGHKDGTVSLWTPNIATPVVKLLAQKGSVTALDVTNHYMVTAGMDNSWKIWDIRKPSNFCPLHNLKSFGASVASISISGTGLVSVGFGCHIQVWKDILASSKPKMPYITHDHNGSYITSIKFQPWNDILGIGHKQGVESIIVPGAGCPNFDSRVANIFETPKQRRESEVRMLLEKLPESTITLYPDCIGSVDTAPRAVRKVESQTLKDNESKKIKKIKNKKRGRSKIENKIRNKNLRYATMIRTKAAEIISERKLNQANINKDKNKPLDKLKITNLKSRNALDRFR</sequence>
<name>A0A1J4MGE4_9CRYT</name>
<dbReference type="PANTHER" id="PTHR14085:SF3">
    <property type="entry name" value="WD REPEAT-CONTAINING PROTEIN 46"/>
    <property type="match status" value="1"/>
</dbReference>
<dbReference type="OrthoDB" id="10251154at2759"/>
<proteinExistence type="predicted"/>
<keyword evidence="4" id="KW-0677">Repeat</keyword>
<dbReference type="GO" id="GO:0000462">
    <property type="term" value="P:maturation of SSU-rRNA from tricistronic rRNA transcript (SSU-rRNA, 5.8S rRNA, LSU-rRNA)"/>
    <property type="evidence" value="ECO:0007669"/>
    <property type="project" value="TreeGrafter"/>
</dbReference>
<dbReference type="InterPro" id="IPR001680">
    <property type="entry name" value="WD40_rpt"/>
</dbReference>
<dbReference type="InterPro" id="IPR040315">
    <property type="entry name" value="WDR46/Utp7"/>
</dbReference>
<dbReference type="AlphaFoldDB" id="A0A1J4MGE4"/>
<comment type="caution">
    <text evidence="8">The sequence shown here is derived from an EMBL/GenBank/DDBJ whole genome shotgun (WGS) entry which is preliminary data.</text>
</comment>
<protein>
    <recommendedName>
        <fullName evidence="7">BING4 C-terminal domain-containing protein</fullName>
    </recommendedName>
</protein>
<dbReference type="GO" id="GO:0032040">
    <property type="term" value="C:small-subunit processome"/>
    <property type="evidence" value="ECO:0007669"/>
    <property type="project" value="TreeGrafter"/>
</dbReference>
<evidence type="ECO:0000259" key="7">
    <source>
        <dbReference type="SMART" id="SM01033"/>
    </source>
</evidence>
<dbReference type="InterPro" id="IPR036322">
    <property type="entry name" value="WD40_repeat_dom_sf"/>
</dbReference>
<evidence type="ECO:0000256" key="6">
    <source>
        <dbReference type="PROSITE-ProRule" id="PRU00221"/>
    </source>
</evidence>
<feature type="domain" description="BING4 C-terminal" evidence="7">
    <location>
        <begin position="352"/>
        <end position="431"/>
    </location>
</feature>
<accession>A0A1J4MGE4</accession>
<keyword evidence="3 6" id="KW-0853">WD repeat</keyword>
<gene>
    <name evidence="8" type="ORF">cand_012140</name>
</gene>
<feature type="repeat" description="WD" evidence="6">
    <location>
        <begin position="268"/>
        <end position="300"/>
    </location>
</feature>
<evidence type="ECO:0000256" key="1">
    <source>
        <dbReference type="ARBA" id="ARBA00004604"/>
    </source>
</evidence>
<dbReference type="PROSITE" id="PS00678">
    <property type="entry name" value="WD_REPEATS_1"/>
    <property type="match status" value="1"/>
</dbReference>
<dbReference type="InterPro" id="IPR012952">
    <property type="entry name" value="BING4_C_dom"/>
</dbReference>
<evidence type="ECO:0000313" key="9">
    <source>
        <dbReference type="Proteomes" id="UP000186804"/>
    </source>
</evidence>
<dbReference type="Pfam" id="PF00400">
    <property type="entry name" value="WD40"/>
    <property type="match status" value="1"/>
</dbReference>
<dbReference type="EMBL" id="LRBS01000112">
    <property type="protein sequence ID" value="OII72531.1"/>
    <property type="molecule type" value="Genomic_DNA"/>
</dbReference>
<keyword evidence="5" id="KW-0539">Nucleus</keyword>
<dbReference type="Gene3D" id="2.130.10.10">
    <property type="entry name" value="YVTN repeat-like/Quinoprotein amine dehydrogenase"/>
    <property type="match status" value="1"/>
</dbReference>
<evidence type="ECO:0000256" key="3">
    <source>
        <dbReference type="ARBA" id="ARBA00022574"/>
    </source>
</evidence>
<dbReference type="InterPro" id="IPR019775">
    <property type="entry name" value="WD40_repeat_CS"/>
</dbReference>